<reference evidence="2 3" key="1">
    <citation type="submission" date="2018-03" db="EMBL/GenBank/DDBJ databases">
        <title>Aquarubrobacter algicola gen. nov., sp. nov., a novel actinobacterium isolated from shallow eutrophic lake during the end of cyanobacterial harmful algal blooms.</title>
        <authorList>
            <person name="Chun S.J."/>
        </authorList>
    </citation>
    <scope>NUCLEOTIDE SEQUENCE [LARGE SCALE GENOMIC DNA]</scope>
    <source>
        <strain evidence="2 3">Seoho-28</strain>
    </source>
</reference>
<protein>
    <submittedName>
        <fullName evidence="2">Metallophosphoesterase</fullName>
    </submittedName>
</protein>
<dbReference type="InterPro" id="IPR004843">
    <property type="entry name" value="Calcineurin-like_PHP"/>
</dbReference>
<gene>
    <name evidence="2" type="ORF">C7Y72_10805</name>
</gene>
<dbReference type="SUPFAM" id="SSF56300">
    <property type="entry name" value="Metallo-dependent phosphatases"/>
    <property type="match status" value="1"/>
</dbReference>
<proteinExistence type="predicted"/>
<dbReference type="PANTHER" id="PTHR12905:SF0">
    <property type="entry name" value="CALCINEURIN-LIKE PHOSPHOESTERASE DOMAIN-CONTAINING PROTEIN"/>
    <property type="match status" value="1"/>
</dbReference>
<evidence type="ECO:0000313" key="3">
    <source>
        <dbReference type="Proteomes" id="UP000240739"/>
    </source>
</evidence>
<accession>A0A2T4ULH3</accession>
<comment type="caution">
    <text evidence="2">The sequence shown here is derived from an EMBL/GenBank/DDBJ whole genome shotgun (WGS) entry which is preliminary data.</text>
</comment>
<dbReference type="InterPro" id="IPR029052">
    <property type="entry name" value="Metallo-depent_PP-like"/>
</dbReference>
<dbReference type="OrthoDB" id="9783591at2"/>
<dbReference type="PANTHER" id="PTHR12905">
    <property type="entry name" value="METALLOPHOSPHOESTERASE"/>
    <property type="match status" value="1"/>
</dbReference>
<dbReference type="RefSeq" id="WP_107568744.1">
    <property type="nucleotide sequence ID" value="NZ_PYYB01000001.1"/>
</dbReference>
<dbReference type="GO" id="GO:0016787">
    <property type="term" value="F:hydrolase activity"/>
    <property type="evidence" value="ECO:0007669"/>
    <property type="project" value="InterPro"/>
</dbReference>
<dbReference type="Pfam" id="PF00149">
    <property type="entry name" value="Metallophos"/>
    <property type="match status" value="1"/>
</dbReference>
<evidence type="ECO:0000313" key="2">
    <source>
        <dbReference type="EMBL" id="PTL60099.1"/>
    </source>
</evidence>
<dbReference type="Gene3D" id="3.60.21.10">
    <property type="match status" value="1"/>
</dbReference>
<sequence length="219" mass="24198">MRLAVTADLHGFLPDVPPCDVLVIAGDLTPAHDHDVAFQARWLDTTFRAWLQAVPAEHVVAIAGNHDFVFERAPETVPTDLPWTYLQDTGTTIDGVRFWGSPWQPWFFDWAFNAPKGDTDETFLRERFAVVPDDTDVLVVHGPPAGYGDRTSTGMSVGSAAQLDLVRRTAAQLCVFGHIHEGRGDWQLGPTRLINASAVTLKYALVDEPVQLVELSRPD</sequence>
<dbReference type="Proteomes" id="UP000240739">
    <property type="component" value="Unassembled WGS sequence"/>
</dbReference>
<evidence type="ECO:0000259" key="1">
    <source>
        <dbReference type="Pfam" id="PF00149"/>
    </source>
</evidence>
<name>A0A2T4ULH3_9ACTN</name>
<feature type="domain" description="Calcineurin-like phosphoesterase" evidence="1">
    <location>
        <begin position="1"/>
        <end position="181"/>
    </location>
</feature>
<dbReference type="InterPro" id="IPR051693">
    <property type="entry name" value="UPF0046_metallophosphoest"/>
</dbReference>
<dbReference type="EMBL" id="PYYB01000001">
    <property type="protein sequence ID" value="PTL60099.1"/>
    <property type="molecule type" value="Genomic_DNA"/>
</dbReference>
<dbReference type="AlphaFoldDB" id="A0A2T4ULH3"/>
<keyword evidence="3" id="KW-1185">Reference proteome</keyword>
<organism evidence="2 3">
    <name type="scientific">Paraconexibacter algicola</name>
    <dbReference type="NCBI Taxonomy" id="2133960"/>
    <lineage>
        <taxon>Bacteria</taxon>
        <taxon>Bacillati</taxon>
        <taxon>Actinomycetota</taxon>
        <taxon>Thermoleophilia</taxon>
        <taxon>Solirubrobacterales</taxon>
        <taxon>Paraconexibacteraceae</taxon>
        <taxon>Paraconexibacter</taxon>
    </lineage>
</organism>